<dbReference type="Proteomes" id="UP000811246">
    <property type="component" value="Chromosome 1"/>
</dbReference>
<name>A0A922G0V3_CARIL</name>
<feature type="transmembrane region" description="Helical" evidence="1">
    <location>
        <begin position="133"/>
        <end position="151"/>
    </location>
</feature>
<keyword evidence="1" id="KW-0812">Transmembrane</keyword>
<accession>A0A922G0V3</accession>
<sequence>MSHICTTPTNFLVGRFRLEKMDRQDSRQPKLEFEGMKRVRYSRYTQTRRVPILSIQLLAPCFSPSAFLPHDLVLLLPRPLLLSIALTISEHTTLFDQFSSPWASKDMSEQVLNAHLQVHWWRLLMVLLVEKNLTLYSVIVMMVLFSVFLNLTL</sequence>
<dbReference type="AlphaFoldDB" id="A0A922G0V3"/>
<gene>
    <name evidence="2" type="ORF">I3842_01G027600</name>
</gene>
<protein>
    <submittedName>
        <fullName evidence="2">Uncharacterized protein</fullName>
    </submittedName>
</protein>
<reference evidence="2" key="1">
    <citation type="submission" date="2021-01" db="EMBL/GenBank/DDBJ databases">
        <authorList>
            <person name="Lovell J.T."/>
            <person name="Bentley N."/>
            <person name="Bhattarai G."/>
            <person name="Jenkins J.W."/>
            <person name="Sreedasyam A."/>
            <person name="Alarcon Y."/>
            <person name="Bock C."/>
            <person name="Boston L."/>
            <person name="Carlson J."/>
            <person name="Cervantes K."/>
            <person name="Clermont K."/>
            <person name="Krom N."/>
            <person name="Kubenka K."/>
            <person name="Mamidi S."/>
            <person name="Mattison C."/>
            <person name="Monteros M."/>
            <person name="Pisani C."/>
            <person name="Plott C."/>
            <person name="Rajasekar S."/>
            <person name="Rhein H.S."/>
            <person name="Rohla C."/>
            <person name="Song M."/>
            <person name="Hilaire R.S."/>
            <person name="Shu S."/>
            <person name="Wells L."/>
            <person name="Wang X."/>
            <person name="Webber J."/>
            <person name="Heerema R.J."/>
            <person name="Klein P."/>
            <person name="Conner P."/>
            <person name="Grauke L."/>
            <person name="Grimwood J."/>
            <person name="Schmutz J."/>
            <person name="Randall J.J."/>
        </authorList>
    </citation>
    <scope>NUCLEOTIDE SEQUENCE</scope>
    <source>
        <tissue evidence="2">Leaf</tissue>
    </source>
</reference>
<comment type="caution">
    <text evidence="2">The sequence shown here is derived from an EMBL/GenBank/DDBJ whole genome shotgun (WGS) entry which is preliminary data.</text>
</comment>
<evidence type="ECO:0000256" key="1">
    <source>
        <dbReference type="SAM" id="Phobius"/>
    </source>
</evidence>
<keyword evidence="1" id="KW-1133">Transmembrane helix</keyword>
<organism evidence="2 3">
    <name type="scientific">Carya illinoinensis</name>
    <name type="common">Pecan</name>
    <dbReference type="NCBI Taxonomy" id="32201"/>
    <lineage>
        <taxon>Eukaryota</taxon>
        <taxon>Viridiplantae</taxon>
        <taxon>Streptophyta</taxon>
        <taxon>Embryophyta</taxon>
        <taxon>Tracheophyta</taxon>
        <taxon>Spermatophyta</taxon>
        <taxon>Magnoliopsida</taxon>
        <taxon>eudicotyledons</taxon>
        <taxon>Gunneridae</taxon>
        <taxon>Pentapetalae</taxon>
        <taxon>rosids</taxon>
        <taxon>fabids</taxon>
        <taxon>Fagales</taxon>
        <taxon>Juglandaceae</taxon>
        <taxon>Carya</taxon>
    </lineage>
</organism>
<keyword evidence="1" id="KW-0472">Membrane</keyword>
<proteinExistence type="predicted"/>
<evidence type="ECO:0000313" key="3">
    <source>
        <dbReference type="Proteomes" id="UP000811246"/>
    </source>
</evidence>
<evidence type="ECO:0000313" key="2">
    <source>
        <dbReference type="EMBL" id="KAG6729401.1"/>
    </source>
</evidence>
<dbReference type="EMBL" id="CM031825">
    <property type="protein sequence ID" value="KAG6729401.1"/>
    <property type="molecule type" value="Genomic_DNA"/>
</dbReference>